<dbReference type="PANTHER" id="PTHR14905:SF21">
    <property type="entry name" value="VWFA DOMAIN-CONTAINING PROTEIN"/>
    <property type="match status" value="1"/>
</dbReference>
<comment type="subcellular location">
    <subcellularLocation>
        <location evidence="1">Secreted</location>
    </subcellularLocation>
</comment>
<feature type="region of interest" description="Disordered" evidence="5">
    <location>
        <begin position="243"/>
        <end position="263"/>
    </location>
</feature>
<feature type="domain" description="VWA7 N-terminal" evidence="10">
    <location>
        <begin position="73"/>
        <end position="292"/>
    </location>
</feature>
<gene>
    <name evidence="12" type="primary">LOC129329084</name>
</gene>
<feature type="domain" description="VWA7 Ig-like" evidence="8">
    <location>
        <begin position="721"/>
        <end position="813"/>
    </location>
</feature>
<evidence type="ECO:0000313" key="11">
    <source>
        <dbReference type="Proteomes" id="UP001190640"/>
    </source>
</evidence>
<dbReference type="Proteomes" id="UP001190640">
    <property type="component" value="Chromosome 4"/>
</dbReference>
<dbReference type="CDD" id="cd00198">
    <property type="entry name" value="vWFA"/>
    <property type="match status" value="1"/>
</dbReference>
<sequence length="928" mass="101142">MLLPRDLLLLLCTGIVAGFHPNHESGGIAPSDFTDTDITELGVLRAVAWYMERNPLPGKSPVASGELEFMKPLTASRLFKAYFQADVSANRFIKALKEIVDGNNQVEIYHMEESSFFFHCEDIAKSINQLRVQRDSMLSGLKGPVTSAALESARLSAGKALHILQKFYSNTNWIEMGNINPYEYLLNATRSAFPVAPVSKTTCADCTKESSGRYLCQGNILVDDLLTSGYKLSTTCKTKPQGKCGHGGRNDVTQNYPPTGGINKETTDPLLSPHYRLHKKAAELAIKATRDFFVGGGSSFLEQVGRDIFQRFFNLEGYSLTFAIDTTGSMSDDIEQVKDISIKLLRKYSGSPDAPYNFILVPFNDPDVGPVLMTHDVDQFESFIAGLRVTGGGDCPEMSLTGLKLALQKSMPRSKIFIFTDAGAKDASLLDEIKVLIDSSESEVNCALTGYCTSRKRRSIDEESPEASGRGYANLYEELVAYSGGYYVMTTKSQLSQVLGIMELSLNAAPVKVTRARLHGTQFSFPVDETLTEITVSVKSSSASRFSMNVLQPSGAQATTETVISTASHKVMKVSRIDQRGAWSVTVSPSGSYEVEIGGKSLFDFSYQIMQQWKEYVLPVQGRPVKGSNYIVSLKLMGESKDARIQHLVSVSEQGDSMGSIALNQTSDAIGNLLAIAPLSFNAPMTLLSVQGVSPGGLSFSRINTDPVSTESIKIVPIPGQNGTMPPGGLLEVSVMVVNDGSAASFTFNVWDDLGFLQSFRPNRSTLNPGGTVNLTATFVAAGENSSFASSIATFTARSSSAQNYLKLPITVIPEAALETDDIPPVHKLLNFYMPCVGQIQHQLDCSRHIWSMRFSAKDAHSAVTVRVNVNPSHLSCHPWGTNDNKDVICHYEANCCSPYAEVLISDENGNTDSFTVDYRRPQPTEAY</sequence>
<organism evidence="11 12">
    <name type="scientific">Eublepharis macularius</name>
    <name type="common">Leopard gecko</name>
    <name type="synonym">Cyrtodactylus macularius</name>
    <dbReference type="NCBI Taxonomy" id="481883"/>
    <lineage>
        <taxon>Eukaryota</taxon>
        <taxon>Metazoa</taxon>
        <taxon>Chordata</taxon>
        <taxon>Craniata</taxon>
        <taxon>Vertebrata</taxon>
        <taxon>Euteleostomi</taxon>
        <taxon>Lepidosauria</taxon>
        <taxon>Squamata</taxon>
        <taxon>Bifurcata</taxon>
        <taxon>Gekkota</taxon>
        <taxon>Eublepharidae</taxon>
        <taxon>Eublepharinae</taxon>
        <taxon>Eublepharis</taxon>
    </lineage>
</organism>
<dbReference type="SUPFAM" id="SSF53300">
    <property type="entry name" value="vWA-like"/>
    <property type="match status" value="1"/>
</dbReference>
<keyword evidence="2" id="KW-0964">Secreted</keyword>
<evidence type="ECO:0000259" key="8">
    <source>
        <dbReference type="Pfam" id="PF23619"/>
    </source>
</evidence>
<dbReference type="InterPro" id="IPR057615">
    <property type="entry name" value="Ig_VWA7"/>
</dbReference>
<feature type="domain" description="Hemicentin/VWA7 galactose-binding" evidence="7">
    <location>
        <begin position="514"/>
        <end position="601"/>
    </location>
</feature>
<evidence type="ECO:0000256" key="2">
    <source>
        <dbReference type="ARBA" id="ARBA00022525"/>
    </source>
</evidence>
<dbReference type="Pfam" id="PF25106">
    <property type="entry name" value="VWA_4"/>
    <property type="match status" value="1"/>
</dbReference>
<dbReference type="Gene3D" id="3.40.50.410">
    <property type="entry name" value="von Willebrand factor, type A domain"/>
    <property type="match status" value="1"/>
</dbReference>
<keyword evidence="11" id="KW-1185">Reference proteome</keyword>
<dbReference type="InterPro" id="IPR056475">
    <property type="entry name" value="GBD_Hemicentin/VWA7"/>
</dbReference>
<dbReference type="Pfam" id="PF23619">
    <property type="entry name" value="Ig_VWA7"/>
    <property type="match status" value="1"/>
</dbReference>
<evidence type="ECO:0000259" key="9">
    <source>
        <dbReference type="Pfam" id="PF25106"/>
    </source>
</evidence>
<dbReference type="RefSeq" id="XP_054834481.1">
    <property type="nucleotide sequence ID" value="XM_054978506.1"/>
</dbReference>
<keyword evidence="3 6" id="KW-0732">Signal</keyword>
<proteinExistence type="predicted"/>
<protein>
    <submittedName>
        <fullName evidence="12">von Willebrand factor A domain-containing protein 7-like</fullName>
    </submittedName>
</protein>
<accession>A0AA97KXL2</accession>
<dbReference type="InterPro" id="IPR056862">
    <property type="entry name" value="VWA7_N"/>
</dbReference>
<evidence type="ECO:0000256" key="4">
    <source>
        <dbReference type="ARBA" id="ARBA00023180"/>
    </source>
</evidence>
<evidence type="ECO:0000256" key="3">
    <source>
        <dbReference type="ARBA" id="ARBA00022729"/>
    </source>
</evidence>
<evidence type="ECO:0000259" key="10">
    <source>
        <dbReference type="Pfam" id="PF25107"/>
    </source>
</evidence>
<dbReference type="Pfam" id="PF23560">
    <property type="entry name" value="GBD_Hemicentin"/>
    <property type="match status" value="1"/>
</dbReference>
<evidence type="ECO:0000256" key="5">
    <source>
        <dbReference type="SAM" id="MobiDB-lite"/>
    </source>
</evidence>
<evidence type="ECO:0000256" key="1">
    <source>
        <dbReference type="ARBA" id="ARBA00004613"/>
    </source>
</evidence>
<dbReference type="GO" id="GO:0005576">
    <property type="term" value="C:extracellular region"/>
    <property type="evidence" value="ECO:0007669"/>
    <property type="project" value="UniProtKB-SubCell"/>
</dbReference>
<dbReference type="Pfam" id="PF25107">
    <property type="entry name" value="VWA7_N"/>
    <property type="match status" value="1"/>
</dbReference>
<reference evidence="12" key="1">
    <citation type="submission" date="2025-08" db="UniProtKB">
        <authorList>
            <consortium name="RefSeq"/>
        </authorList>
    </citation>
    <scope>IDENTIFICATION</scope>
    <source>
        <tissue evidence="12">Blood</tissue>
    </source>
</reference>
<dbReference type="GeneID" id="129329084"/>
<dbReference type="InterPro" id="IPR052577">
    <property type="entry name" value="VWA7"/>
</dbReference>
<feature type="signal peptide" evidence="6">
    <location>
        <begin position="1"/>
        <end position="18"/>
    </location>
</feature>
<name>A0AA97KXL2_EUBMA</name>
<evidence type="ECO:0000259" key="7">
    <source>
        <dbReference type="Pfam" id="PF23560"/>
    </source>
</evidence>
<feature type="chain" id="PRO_5041729004" evidence="6">
    <location>
        <begin position="19"/>
        <end position="928"/>
    </location>
</feature>
<dbReference type="KEGG" id="emc:129329084"/>
<feature type="domain" description="Hemicentin-1-like von Willebrand factor A" evidence="9">
    <location>
        <begin position="319"/>
        <end position="492"/>
    </location>
</feature>
<dbReference type="InterPro" id="IPR056861">
    <property type="entry name" value="HMCN1-like_VWA"/>
</dbReference>
<keyword evidence="4" id="KW-0325">Glycoprotein</keyword>
<evidence type="ECO:0000256" key="6">
    <source>
        <dbReference type="SAM" id="SignalP"/>
    </source>
</evidence>
<evidence type="ECO:0000313" key="12">
    <source>
        <dbReference type="RefSeq" id="XP_054834481.1"/>
    </source>
</evidence>
<dbReference type="AlphaFoldDB" id="A0AA97KXL2"/>
<dbReference type="InterPro" id="IPR036465">
    <property type="entry name" value="vWFA_dom_sf"/>
</dbReference>
<dbReference type="PANTHER" id="PTHR14905">
    <property type="entry name" value="NG37"/>
    <property type="match status" value="1"/>
</dbReference>